<keyword evidence="2" id="KW-1185">Reference proteome</keyword>
<protein>
    <submittedName>
        <fullName evidence="1">32958_t:CDS:1</fullName>
    </submittedName>
</protein>
<dbReference type="EMBL" id="CAJVQC010179595">
    <property type="protein sequence ID" value="CAG8852031.1"/>
    <property type="molecule type" value="Genomic_DNA"/>
</dbReference>
<sequence>YLLQVTSLTNQKITQLSSSITKQIKKSLNLSLNTNNDILTNLQLLNISTFHKLLTYTSC</sequence>
<proteinExistence type="predicted"/>
<comment type="caution">
    <text evidence="1">The sequence shown here is derived from an EMBL/GenBank/DDBJ whole genome shotgun (WGS) entry which is preliminary data.</text>
</comment>
<organism evidence="1 2">
    <name type="scientific">Racocetra persica</name>
    <dbReference type="NCBI Taxonomy" id="160502"/>
    <lineage>
        <taxon>Eukaryota</taxon>
        <taxon>Fungi</taxon>
        <taxon>Fungi incertae sedis</taxon>
        <taxon>Mucoromycota</taxon>
        <taxon>Glomeromycotina</taxon>
        <taxon>Glomeromycetes</taxon>
        <taxon>Diversisporales</taxon>
        <taxon>Gigasporaceae</taxon>
        <taxon>Racocetra</taxon>
    </lineage>
</organism>
<accession>A0ACA9SY13</accession>
<dbReference type="Proteomes" id="UP000789920">
    <property type="component" value="Unassembled WGS sequence"/>
</dbReference>
<name>A0ACA9SY13_9GLOM</name>
<gene>
    <name evidence="1" type="ORF">RPERSI_LOCUS36867</name>
</gene>
<feature type="non-terminal residue" evidence="1">
    <location>
        <position position="59"/>
    </location>
</feature>
<evidence type="ECO:0000313" key="2">
    <source>
        <dbReference type="Proteomes" id="UP000789920"/>
    </source>
</evidence>
<evidence type="ECO:0000313" key="1">
    <source>
        <dbReference type="EMBL" id="CAG8852031.1"/>
    </source>
</evidence>
<feature type="non-terminal residue" evidence="1">
    <location>
        <position position="1"/>
    </location>
</feature>
<reference evidence="1" key="1">
    <citation type="submission" date="2021-06" db="EMBL/GenBank/DDBJ databases">
        <authorList>
            <person name="Kallberg Y."/>
            <person name="Tangrot J."/>
            <person name="Rosling A."/>
        </authorList>
    </citation>
    <scope>NUCLEOTIDE SEQUENCE</scope>
    <source>
        <strain evidence="1">MA461A</strain>
    </source>
</reference>